<evidence type="ECO:0000259" key="1">
    <source>
        <dbReference type="SMART" id="SM00471"/>
    </source>
</evidence>
<dbReference type="EMBL" id="LMZQ01000050">
    <property type="protein sequence ID" value="KRT13319.1"/>
    <property type="molecule type" value="Genomic_DNA"/>
</dbReference>
<proteinExistence type="predicted"/>
<dbReference type="AlphaFoldDB" id="A0A0T5VHL2"/>
<dbReference type="RefSeq" id="WP_057935013.1">
    <property type="nucleotide sequence ID" value="NZ_LMZQ01000050.1"/>
</dbReference>
<dbReference type="InterPro" id="IPR006674">
    <property type="entry name" value="HD_domain"/>
</dbReference>
<dbReference type="SMART" id="SM00471">
    <property type="entry name" value="HDc"/>
    <property type="match status" value="1"/>
</dbReference>
<dbReference type="Pfam" id="PF01966">
    <property type="entry name" value="HD"/>
    <property type="match status" value="1"/>
</dbReference>
<dbReference type="CDD" id="cd00077">
    <property type="entry name" value="HDc"/>
    <property type="match status" value="1"/>
</dbReference>
<dbReference type="InterPro" id="IPR003607">
    <property type="entry name" value="HD/PDEase_dom"/>
</dbReference>
<gene>
    <name evidence="2" type="ORF">ASU31_25240</name>
</gene>
<accession>A0A0T5VHL2</accession>
<protein>
    <recommendedName>
        <fullName evidence="1">HD/PDEase domain-containing protein</fullName>
    </recommendedName>
</protein>
<dbReference type="STRING" id="687842.ASU31_25240"/>
<name>A0A0T5VHL2_9SPHI</name>
<reference evidence="2 3" key="1">
    <citation type="submission" date="2015-11" db="EMBL/GenBank/DDBJ databases">
        <title>Sequence of Pedobacter ginsenosidimutans.</title>
        <authorList>
            <person name="Carson E."/>
            <person name="Keyser V."/>
            <person name="Newman J."/>
            <person name="Miller J."/>
        </authorList>
    </citation>
    <scope>NUCLEOTIDE SEQUENCE [LARGE SCALE GENOMIC DNA]</scope>
    <source>
        <strain evidence="2 3">KACC 14530</strain>
    </source>
</reference>
<evidence type="ECO:0000313" key="3">
    <source>
        <dbReference type="Proteomes" id="UP000051950"/>
    </source>
</evidence>
<organism evidence="2 3">
    <name type="scientific">Pedobacter ginsenosidimutans</name>
    <dbReference type="NCBI Taxonomy" id="687842"/>
    <lineage>
        <taxon>Bacteria</taxon>
        <taxon>Pseudomonadati</taxon>
        <taxon>Bacteroidota</taxon>
        <taxon>Sphingobacteriia</taxon>
        <taxon>Sphingobacteriales</taxon>
        <taxon>Sphingobacteriaceae</taxon>
        <taxon>Pedobacter</taxon>
    </lineage>
</organism>
<sequence length="199" mass="23271">MDKKADQLLTKVKLFVEDQLKNGLSQRMYFHNLEHTLLVVEGVQLISRHMGLSKSDRLVVILAAFLHDLGYTEKYVGHEEASAEIAAEFLLENGFARERTELVRGCIMATRFPQYPKNELEMVICDADFYHFSLNDYQDYADRLKREWEENLGLVYTDLAWDTLNLEMLSRHEYFTAYGKKILQEKKMLNIKKLIGRIG</sequence>
<comment type="caution">
    <text evidence="2">The sequence shown here is derived from an EMBL/GenBank/DDBJ whole genome shotgun (WGS) entry which is preliminary data.</text>
</comment>
<dbReference type="Gene3D" id="1.10.3210.10">
    <property type="entry name" value="Hypothetical protein af1432"/>
    <property type="match status" value="1"/>
</dbReference>
<dbReference type="SUPFAM" id="SSF109604">
    <property type="entry name" value="HD-domain/PDEase-like"/>
    <property type="match status" value="1"/>
</dbReference>
<keyword evidence="3" id="KW-1185">Reference proteome</keyword>
<feature type="domain" description="HD/PDEase" evidence="1">
    <location>
        <begin position="28"/>
        <end position="142"/>
    </location>
</feature>
<evidence type="ECO:0000313" key="2">
    <source>
        <dbReference type="EMBL" id="KRT13319.1"/>
    </source>
</evidence>
<dbReference type="Proteomes" id="UP000051950">
    <property type="component" value="Unassembled WGS sequence"/>
</dbReference>
<dbReference type="OrthoDB" id="5728337at2"/>